<dbReference type="EMBL" id="GG685006">
    <property type="protein sequence ID" value="EER00502.1"/>
    <property type="molecule type" value="Genomic_DNA"/>
</dbReference>
<dbReference type="RefSeq" id="XP_002767784.1">
    <property type="nucleotide sequence ID" value="XM_002767738.1"/>
</dbReference>
<protein>
    <submittedName>
        <fullName evidence="1">Uncharacterized protein</fullName>
    </submittedName>
</protein>
<evidence type="ECO:0000313" key="2">
    <source>
        <dbReference type="Proteomes" id="UP000007800"/>
    </source>
</evidence>
<proteinExistence type="predicted"/>
<sequence>MSDTQPSPQRLLVRLLTELRQDIVESIDRAISTVNNRPAYGTMGHRVPVLAHAIVASPPLPQRALAKAATTNSPSRKNFLKIAEVQAQGGQAVM</sequence>
<gene>
    <name evidence="1" type="ORF">Pmar_PMAR018386</name>
</gene>
<organism evidence="2">
    <name type="scientific">Perkinsus marinus (strain ATCC 50983 / TXsc)</name>
    <dbReference type="NCBI Taxonomy" id="423536"/>
    <lineage>
        <taxon>Eukaryota</taxon>
        <taxon>Sar</taxon>
        <taxon>Alveolata</taxon>
        <taxon>Perkinsozoa</taxon>
        <taxon>Perkinsea</taxon>
        <taxon>Perkinsida</taxon>
        <taxon>Perkinsidae</taxon>
        <taxon>Perkinsus</taxon>
    </lineage>
</organism>
<name>C5LS30_PERM5</name>
<evidence type="ECO:0000313" key="1">
    <source>
        <dbReference type="EMBL" id="EER00502.1"/>
    </source>
</evidence>
<dbReference type="Proteomes" id="UP000007800">
    <property type="component" value="Unassembled WGS sequence"/>
</dbReference>
<reference evidence="1 2" key="1">
    <citation type="submission" date="2008-07" db="EMBL/GenBank/DDBJ databases">
        <authorList>
            <person name="El-Sayed N."/>
            <person name="Caler E."/>
            <person name="Inman J."/>
            <person name="Amedeo P."/>
            <person name="Hass B."/>
            <person name="Wortman J."/>
        </authorList>
    </citation>
    <scope>NUCLEOTIDE SEQUENCE [LARGE SCALE GENOMIC DNA]</scope>
    <source>
        <strain evidence="2">ATCC 50983 / TXsc</strain>
    </source>
</reference>
<dbReference type="AlphaFoldDB" id="C5LS30"/>
<dbReference type="GeneID" id="9043576"/>
<keyword evidence="2" id="KW-1185">Reference proteome</keyword>
<accession>C5LS30</accession>
<dbReference type="InParanoid" id="C5LS30"/>